<gene>
    <name evidence="3" type="ORF">EJB05_31656</name>
</gene>
<dbReference type="InterPro" id="IPR002156">
    <property type="entry name" value="RNaseH_domain"/>
</dbReference>
<dbReference type="SUPFAM" id="SSF53098">
    <property type="entry name" value="Ribonuclease H-like"/>
    <property type="match status" value="1"/>
</dbReference>
<dbReference type="InterPro" id="IPR036397">
    <property type="entry name" value="RNaseH_sf"/>
</dbReference>
<feature type="region of interest" description="Disordered" evidence="1">
    <location>
        <begin position="50"/>
        <end position="70"/>
    </location>
</feature>
<dbReference type="OrthoDB" id="691592at2759"/>
<name>A0A5J9UEY4_9POAL</name>
<dbReference type="PANTHER" id="PTHR47074:SF73">
    <property type="entry name" value="OS04G0448401 PROTEIN"/>
    <property type="match status" value="1"/>
</dbReference>
<evidence type="ECO:0000256" key="1">
    <source>
        <dbReference type="SAM" id="MobiDB-lite"/>
    </source>
</evidence>
<dbReference type="InterPro" id="IPR052929">
    <property type="entry name" value="RNase_H-like_EbsB-rel"/>
</dbReference>
<dbReference type="InterPro" id="IPR012337">
    <property type="entry name" value="RNaseH-like_sf"/>
</dbReference>
<comment type="caution">
    <text evidence="3">The sequence shown here is derived from an EMBL/GenBank/DDBJ whole genome shotgun (WGS) entry which is preliminary data.</text>
</comment>
<dbReference type="Gramene" id="TVU21984">
    <property type="protein sequence ID" value="TVU21984"/>
    <property type="gene ID" value="EJB05_31656"/>
</dbReference>
<sequence>MPHEDITRVVIRLWAIWHARRKAIHENQFQSPLSTNCFVERYISELDIIKPPPKEKKPTQPTRPRWIPPPGGFTKINVDASISKNSGICAAAAVARDGEGKFLGASTLVMEGALDVETVEAIACREGLALAADLLLQRIRLATDCAGAVRNIQGEGMGNYGHIVQEIKARRGSFTIVEFVHEHRDSNVDAHVLARSRHVWYLTPPEGVRNSFPPVD</sequence>
<protein>
    <recommendedName>
        <fullName evidence="2">RNase H type-1 domain-containing protein</fullName>
    </recommendedName>
</protein>
<reference evidence="3 4" key="1">
    <citation type="journal article" date="2019" name="Sci. Rep.">
        <title>A high-quality genome of Eragrostis curvula grass provides insights into Poaceae evolution and supports new strategies to enhance forage quality.</title>
        <authorList>
            <person name="Carballo J."/>
            <person name="Santos B.A.C.M."/>
            <person name="Zappacosta D."/>
            <person name="Garbus I."/>
            <person name="Selva J.P."/>
            <person name="Gallo C.A."/>
            <person name="Diaz A."/>
            <person name="Albertini E."/>
            <person name="Caccamo M."/>
            <person name="Echenique V."/>
        </authorList>
    </citation>
    <scope>NUCLEOTIDE SEQUENCE [LARGE SCALE GENOMIC DNA]</scope>
    <source>
        <strain evidence="4">cv. Victoria</strain>
        <tissue evidence="3">Leaf</tissue>
    </source>
</reference>
<accession>A0A5J9UEY4</accession>
<proteinExistence type="predicted"/>
<dbReference type="PANTHER" id="PTHR47074">
    <property type="entry name" value="BNAC02G40300D PROTEIN"/>
    <property type="match status" value="1"/>
</dbReference>
<feature type="domain" description="RNase H type-1" evidence="2">
    <location>
        <begin position="77"/>
        <end position="195"/>
    </location>
</feature>
<evidence type="ECO:0000313" key="4">
    <source>
        <dbReference type="Proteomes" id="UP000324897"/>
    </source>
</evidence>
<dbReference type="GO" id="GO:0003676">
    <property type="term" value="F:nucleic acid binding"/>
    <property type="evidence" value="ECO:0007669"/>
    <property type="project" value="InterPro"/>
</dbReference>
<dbReference type="AlphaFoldDB" id="A0A5J9UEY4"/>
<organism evidence="3 4">
    <name type="scientific">Eragrostis curvula</name>
    <name type="common">weeping love grass</name>
    <dbReference type="NCBI Taxonomy" id="38414"/>
    <lineage>
        <taxon>Eukaryota</taxon>
        <taxon>Viridiplantae</taxon>
        <taxon>Streptophyta</taxon>
        <taxon>Embryophyta</taxon>
        <taxon>Tracheophyta</taxon>
        <taxon>Spermatophyta</taxon>
        <taxon>Magnoliopsida</taxon>
        <taxon>Liliopsida</taxon>
        <taxon>Poales</taxon>
        <taxon>Poaceae</taxon>
        <taxon>PACMAD clade</taxon>
        <taxon>Chloridoideae</taxon>
        <taxon>Eragrostideae</taxon>
        <taxon>Eragrostidinae</taxon>
        <taxon>Eragrostis</taxon>
    </lineage>
</organism>
<dbReference type="InterPro" id="IPR044730">
    <property type="entry name" value="RNase_H-like_dom_plant"/>
</dbReference>
<dbReference type="GO" id="GO:0004523">
    <property type="term" value="F:RNA-DNA hybrid ribonuclease activity"/>
    <property type="evidence" value="ECO:0007669"/>
    <property type="project" value="InterPro"/>
</dbReference>
<dbReference type="Pfam" id="PF13456">
    <property type="entry name" value="RVT_3"/>
    <property type="match status" value="1"/>
</dbReference>
<dbReference type="Proteomes" id="UP000324897">
    <property type="component" value="Unassembled WGS sequence"/>
</dbReference>
<dbReference type="EMBL" id="RWGY01000026">
    <property type="protein sequence ID" value="TVU21984.1"/>
    <property type="molecule type" value="Genomic_DNA"/>
</dbReference>
<evidence type="ECO:0000313" key="3">
    <source>
        <dbReference type="EMBL" id="TVU21984.1"/>
    </source>
</evidence>
<feature type="non-terminal residue" evidence="3">
    <location>
        <position position="1"/>
    </location>
</feature>
<keyword evidence="4" id="KW-1185">Reference proteome</keyword>
<evidence type="ECO:0000259" key="2">
    <source>
        <dbReference type="Pfam" id="PF13456"/>
    </source>
</evidence>
<dbReference type="CDD" id="cd06222">
    <property type="entry name" value="RNase_H_like"/>
    <property type="match status" value="1"/>
</dbReference>
<dbReference type="Gene3D" id="3.30.420.10">
    <property type="entry name" value="Ribonuclease H-like superfamily/Ribonuclease H"/>
    <property type="match status" value="1"/>
</dbReference>